<evidence type="ECO:0000313" key="2">
    <source>
        <dbReference type="EMBL" id="OYQ35549.1"/>
    </source>
</evidence>
<protein>
    <recommendedName>
        <fullName evidence="1">Abortive phage infection protein C-terminal domain-containing protein</fullName>
    </recommendedName>
</protein>
<feature type="domain" description="Abortive phage infection protein C-terminal" evidence="1">
    <location>
        <begin position="239"/>
        <end position="502"/>
    </location>
</feature>
<sequence length="549" mass="63386">MATILNWNQVERRIKLIKESLGLSKDQDAFSYLCLDLILDIDIDEIPSLITDGSNDHGIDAIHFEENSDGTTIHLFSFKYTSKFEKVKSNFPLNETDKIRCIFENILSKDESIKKSCNPILFDKISNIWDIIEKSDVYFIIHLCSNMSPLDSGARSLFFNWIKKFKVIELREHHLESISDEIVGKSRVIVDGNLKMFGDQCIEHSNGYLRGLTITARAIDIIELITDKDYKHHINKNIFYENIREHLGENNSVNSKILESATARNNFEFWYLNNGITIVSDSFTYIPKLLDAPIRMKNLQIVNGGQTSYTLFKAATGDSEKLKDVKILVKIIQTSDREITSKIAEATNSQTPIRSRDIRSNDIIQLKLESALNEMGYFYERKRYQHLGRQKSKIIDSLKVGKSMLAYYLRMPDKAKTASNQIFGELYDLIFDDSISANRVLTAHKLVEEIERRRNDALLSLRESNLAKFSEHWLTEGLYHVLYQMSLICERDRRNLEIYDEAVLGIEEAIKTVDEFFSKQERASAYRVFRSATTKRELYIASGQQLSLL</sequence>
<comment type="caution">
    <text evidence="2">The sequence shown here is derived from an EMBL/GenBank/DDBJ whole genome shotgun (WGS) entry which is preliminary data.</text>
</comment>
<dbReference type="EMBL" id="NOXU01000025">
    <property type="protein sequence ID" value="OYQ35549.1"/>
    <property type="molecule type" value="Genomic_DNA"/>
</dbReference>
<dbReference type="Pfam" id="PF10592">
    <property type="entry name" value="AIPR"/>
    <property type="match status" value="1"/>
</dbReference>
<evidence type="ECO:0000259" key="1">
    <source>
        <dbReference type="Pfam" id="PF10592"/>
    </source>
</evidence>
<dbReference type="InterPro" id="IPR018891">
    <property type="entry name" value="AIPR_C"/>
</dbReference>
<organism evidence="2 3">
    <name type="scientific">Niveispirillum lacus</name>
    <dbReference type="NCBI Taxonomy" id="1981099"/>
    <lineage>
        <taxon>Bacteria</taxon>
        <taxon>Pseudomonadati</taxon>
        <taxon>Pseudomonadota</taxon>
        <taxon>Alphaproteobacteria</taxon>
        <taxon>Rhodospirillales</taxon>
        <taxon>Azospirillaceae</taxon>
        <taxon>Niveispirillum</taxon>
    </lineage>
</organism>
<evidence type="ECO:0000313" key="3">
    <source>
        <dbReference type="Proteomes" id="UP000216998"/>
    </source>
</evidence>
<dbReference type="OrthoDB" id="9806213at2"/>
<dbReference type="AlphaFoldDB" id="A0A255Z290"/>
<name>A0A255Z290_9PROT</name>
<accession>A0A255Z290</accession>
<proteinExistence type="predicted"/>
<dbReference type="Proteomes" id="UP000216998">
    <property type="component" value="Unassembled WGS sequence"/>
</dbReference>
<gene>
    <name evidence="2" type="ORF">CHU95_07425</name>
</gene>
<reference evidence="2 3" key="1">
    <citation type="submission" date="2017-07" db="EMBL/GenBank/DDBJ databases">
        <title>Niveispirillum cyanobacteriorum sp. nov., isolated from cyanobacterial aggregates in a eutrophic lake.</title>
        <authorList>
            <person name="Cai H."/>
        </authorList>
    </citation>
    <scope>NUCLEOTIDE SEQUENCE [LARGE SCALE GENOMIC DNA]</scope>
    <source>
        <strain evidence="3">TH1-14</strain>
    </source>
</reference>
<keyword evidence="3" id="KW-1185">Reference proteome</keyword>
<dbReference type="RefSeq" id="WP_133065469.1">
    <property type="nucleotide sequence ID" value="NZ_NOXU01000025.1"/>
</dbReference>